<keyword evidence="8" id="KW-1185">Reference proteome</keyword>
<feature type="domain" description="Myb-like" evidence="5">
    <location>
        <begin position="62"/>
        <end position="112"/>
    </location>
</feature>
<feature type="domain" description="HTH myb-type" evidence="6">
    <location>
        <begin position="62"/>
        <end position="116"/>
    </location>
</feature>
<feature type="domain" description="HTH myb-type" evidence="6">
    <location>
        <begin position="9"/>
        <end position="61"/>
    </location>
</feature>
<dbReference type="PANTHER" id="PTHR47999:SF9">
    <property type="entry name" value="TRANSCRIPTION REPRESSOR MYB5-LIKE"/>
    <property type="match status" value="1"/>
</dbReference>
<keyword evidence="2" id="KW-0238">DNA-binding</keyword>
<feature type="compositionally biased region" description="Polar residues" evidence="4">
    <location>
        <begin position="155"/>
        <end position="165"/>
    </location>
</feature>
<dbReference type="SMART" id="SM00717">
    <property type="entry name" value="SANT"/>
    <property type="match status" value="2"/>
</dbReference>
<dbReference type="Gene3D" id="1.10.10.60">
    <property type="entry name" value="Homeodomain-like"/>
    <property type="match status" value="2"/>
</dbReference>
<feature type="region of interest" description="Disordered" evidence="4">
    <location>
        <begin position="214"/>
        <end position="236"/>
    </location>
</feature>
<evidence type="ECO:0000313" key="7">
    <source>
        <dbReference type="EMBL" id="MCD7460745.1"/>
    </source>
</evidence>
<protein>
    <submittedName>
        <fullName evidence="7">Uncharacterized protein</fullName>
    </submittedName>
</protein>
<dbReference type="EMBL" id="JACEIK010000675">
    <property type="protein sequence ID" value="MCD7460745.1"/>
    <property type="molecule type" value="Genomic_DNA"/>
</dbReference>
<dbReference type="CDD" id="cd00167">
    <property type="entry name" value="SANT"/>
    <property type="match status" value="2"/>
</dbReference>
<proteinExistence type="predicted"/>
<evidence type="ECO:0000256" key="3">
    <source>
        <dbReference type="ARBA" id="ARBA00023242"/>
    </source>
</evidence>
<feature type="domain" description="Myb-like" evidence="5">
    <location>
        <begin position="9"/>
        <end position="61"/>
    </location>
</feature>
<evidence type="ECO:0000259" key="5">
    <source>
        <dbReference type="PROSITE" id="PS50090"/>
    </source>
</evidence>
<comment type="subcellular location">
    <subcellularLocation>
        <location evidence="1">Nucleus</location>
    </subcellularLocation>
</comment>
<organism evidence="7 8">
    <name type="scientific">Datura stramonium</name>
    <name type="common">Jimsonweed</name>
    <name type="synonym">Common thornapple</name>
    <dbReference type="NCBI Taxonomy" id="4076"/>
    <lineage>
        <taxon>Eukaryota</taxon>
        <taxon>Viridiplantae</taxon>
        <taxon>Streptophyta</taxon>
        <taxon>Embryophyta</taxon>
        <taxon>Tracheophyta</taxon>
        <taxon>Spermatophyta</taxon>
        <taxon>Magnoliopsida</taxon>
        <taxon>eudicotyledons</taxon>
        <taxon>Gunneridae</taxon>
        <taxon>Pentapetalae</taxon>
        <taxon>asterids</taxon>
        <taxon>lamiids</taxon>
        <taxon>Solanales</taxon>
        <taxon>Solanaceae</taxon>
        <taxon>Solanoideae</taxon>
        <taxon>Datureae</taxon>
        <taxon>Datura</taxon>
    </lineage>
</organism>
<dbReference type="InterPro" id="IPR001005">
    <property type="entry name" value="SANT/Myb"/>
</dbReference>
<gene>
    <name evidence="7" type="ORF">HAX54_044325</name>
</gene>
<dbReference type="InterPro" id="IPR009057">
    <property type="entry name" value="Homeodomain-like_sf"/>
</dbReference>
<dbReference type="PANTHER" id="PTHR47999">
    <property type="entry name" value="TRANSCRIPTION FACTOR MYB8-RELATED-RELATED"/>
    <property type="match status" value="1"/>
</dbReference>
<name>A0ABS8SP19_DATST</name>
<evidence type="ECO:0000256" key="1">
    <source>
        <dbReference type="ARBA" id="ARBA00004123"/>
    </source>
</evidence>
<feature type="region of interest" description="Disordered" evidence="4">
    <location>
        <begin position="119"/>
        <end position="182"/>
    </location>
</feature>
<dbReference type="Proteomes" id="UP000823775">
    <property type="component" value="Unassembled WGS sequence"/>
</dbReference>
<dbReference type="SUPFAM" id="SSF46689">
    <property type="entry name" value="Homeodomain-like"/>
    <property type="match status" value="1"/>
</dbReference>
<comment type="caution">
    <text evidence="7">The sequence shown here is derived from an EMBL/GenBank/DDBJ whole genome shotgun (WGS) entry which is preliminary data.</text>
</comment>
<evidence type="ECO:0000313" key="8">
    <source>
        <dbReference type="Proteomes" id="UP000823775"/>
    </source>
</evidence>
<dbReference type="PROSITE" id="PS50090">
    <property type="entry name" value="MYB_LIKE"/>
    <property type="match status" value="2"/>
</dbReference>
<evidence type="ECO:0000256" key="4">
    <source>
        <dbReference type="SAM" id="MobiDB-lite"/>
    </source>
</evidence>
<dbReference type="Pfam" id="PF00249">
    <property type="entry name" value="Myb_DNA-binding"/>
    <property type="match status" value="2"/>
</dbReference>
<accession>A0ABS8SP19</accession>
<dbReference type="InterPro" id="IPR015495">
    <property type="entry name" value="Myb_TF_plants"/>
</dbReference>
<sequence>MGRTPCCSKVGMRKGAWTTEEDMLLTNYIHLHGEGNWRSLPMNAGLLRCGKSCRLRWVNYLRPGIKRGNFSSEEDNLIIRLHSLLGGRWSLIAGRLPGRTDNEIKNHWHTNLLKKLKAAGIQPKSQKSTPKRTIKSVTKNKYYRQNKEERRQRQGKNSIKTDNLLQQQQQEEEEEEEKRESRANMEVVVVVEKIHQVHIPKPIRLPLGYSYTTSSQISSSSCDEEVHDKKKEEDDKIEEDQNDEIYEKIQLFDELLNGCDNNISIDQCLEANNTSYNMLKDVYKEYFQLLNLR</sequence>
<feature type="compositionally biased region" description="Basic and acidic residues" evidence="4">
    <location>
        <begin position="224"/>
        <end position="234"/>
    </location>
</feature>
<keyword evidence="3" id="KW-0539">Nucleus</keyword>
<dbReference type="InterPro" id="IPR017930">
    <property type="entry name" value="Myb_dom"/>
</dbReference>
<reference evidence="7 8" key="1">
    <citation type="journal article" date="2021" name="BMC Genomics">
        <title>Datura genome reveals duplications of psychoactive alkaloid biosynthetic genes and high mutation rate following tissue culture.</title>
        <authorList>
            <person name="Rajewski A."/>
            <person name="Carter-House D."/>
            <person name="Stajich J."/>
            <person name="Litt A."/>
        </authorList>
    </citation>
    <scope>NUCLEOTIDE SEQUENCE [LARGE SCALE GENOMIC DNA]</scope>
    <source>
        <strain evidence="7">AR-01</strain>
    </source>
</reference>
<dbReference type="PROSITE" id="PS51294">
    <property type="entry name" value="HTH_MYB"/>
    <property type="match status" value="2"/>
</dbReference>
<evidence type="ECO:0000256" key="2">
    <source>
        <dbReference type="ARBA" id="ARBA00023125"/>
    </source>
</evidence>
<evidence type="ECO:0000259" key="6">
    <source>
        <dbReference type="PROSITE" id="PS51294"/>
    </source>
</evidence>